<dbReference type="AlphaFoldDB" id="A0A0G9MRZ3"/>
<dbReference type="STRING" id="502682.BMF35_a0008"/>
<dbReference type="OrthoDB" id="9795973at2"/>
<dbReference type="InterPro" id="IPR036768">
    <property type="entry name" value="PolIII_chi_sf"/>
</dbReference>
<organism evidence="1 2">
    <name type="scientific">Aurantiacibacter gangjinensis</name>
    <dbReference type="NCBI Taxonomy" id="502682"/>
    <lineage>
        <taxon>Bacteria</taxon>
        <taxon>Pseudomonadati</taxon>
        <taxon>Pseudomonadota</taxon>
        <taxon>Alphaproteobacteria</taxon>
        <taxon>Sphingomonadales</taxon>
        <taxon>Erythrobacteraceae</taxon>
        <taxon>Aurantiacibacter</taxon>
    </lineage>
</organism>
<reference evidence="1 2" key="1">
    <citation type="submission" date="2015-04" db="EMBL/GenBank/DDBJ databases">
        <title>The draft genome sequence of Erythrobacr gangjinensis K7-2.</title>
        <authorList>
            <person name="Zhuang L."/>
            <person name="Liu Y."/>
            <person name="Shao Z."/>
        </authorList>
    </citation>
    <scope>NUCLEOTIDE SEQUENCE [LARGE SCALE GENOMIC DNA]</scope>
    <source>
        <strain evidence="1 2">K7-2</strain>
    </source>
</reference>
<dbReference type="Pfam" id="PF04364">
    <property type="entry name" value="DNA_pol3_chi"/>
    <property type="match status" value="1"/>
</dbReference>
<evidence type="ECO:0000313" key="2">
    <source>
        <dbReference type="Proteomes" id="UP000053070"/>
    </source>
</evidence>
<dbReference type="InterPro" id="IPR007459">
    <property type="entry name" value="DNA_pol3_chi"/>
</dbReference>
<accession>A0A0G9MRZ3</accession>
<dbReference type="KEGG" id="egn:BMF35_a0008"/>
<keyword evidence="2" id="KW-1185">Reference proteome</keyword>
<proteinExistence type="predicted"/>
<sequence>MRVDFYLLSQDPAPAAIALLAGKVRQAGEKLLIVADDLELLESASKTLWDTAPEAFLANGIAGDEHDARQPILLSNEVDAVNGAQFLLIADGQWREPGEGFSRVLYLFDQSTIVGARLTWKAIQDREGVESRFWKQDGGRWVEGP</sequence>
<dbReference type="EMBL" id="LBHC01000001">
    <property type="protein sequence ID" value="KLE33314.1"/>
    <property type="molecule type" value="Genomic_DNA"/>
</dbReference>
<dbReference type="PATRIC" id="fig|502682.8.peg.1032"/>
<name>A0A0G9MRZ3_9SPHN</name>
<dbReference type="Proteomes" id="UP000053070">
    <property type="component" value="Unassembled WGS sequence"/>
</dbReference>
<comment type="caution">
    <text evidence="1">The sequence shown here is derived from an EMBL/GenBank/DDBJ whole genome shotgun (WGS) entry which is preliminary data.</text>
</comment>
<dbReference type="GO" id="GO:0003677">
    <property type="term" value="F:DNA binding"/>
    <property type="evidence" value="ECO:0007669"/>
    <property type="project" value="InterPro"/>
</dbReference>
<dbReference type="SUPFAM" id="SSF102400">
    <property type="entry name" value="DNA polymerase III chi subunit"/>
    <property type="match status" value="1"/>
</dbReference>
<protein>
    <submittedName>
        <fullName evidence="1">DNA polymerase III subunit chi</fullName>
    </submittedName>
</protein>
<evidence type="ECO:0000313" key="1">
    <source>
        <dbReference type="EMBL" id="KLE33314.1"/>
    </source>
</evidence>
<gene>
    <name evidence="1" type="ORF">AAW01_05050</name>
</gene>
<dbReference type="RefSeq" id="WP_047006162.1">
    <property type="nucleotide sequence ID" value="NZ_CP018097.1"/>
</dbReference>
<dbReference type="Gene3D" id="3.40.50.10110">
    <property type="entry name" value="DNA polymerase III subunit chi"/>
    <property type="match status" value="1"/>
</dbReference>
<dbReference type="GO" id="GO:0006260">
    <property type="term" value="P:DNA replication"/>
    <property type="evidence" value="ECO:0007669"/>
    <property type="project" value="InterPro"/>
</dbReference>
<dbReference type="GO" id="GO:0003887">
    <property type="term" value="F:DNA-directed DNA polymerase activity"/>
    <property type="evidence" value="ECO:0007669"/>
    <property type="project" value="InterPro"/>
</dbReference>